<reference evidence="6" key="1">
    <citation type="submission" date="2023-07" db="EMBL/GenBank/DDBJ databases">
        <title>Functional and genomic diversity of the sorghum phyllosphere microbiome.</title>
        <authorList>
            <person name="Shade A."/>
        </authorList>
    </citation>
    <scope>NUCLEOTIDE SEQUENCE [LARGE SCALE GENOMIC DNA]</scope>
    <source>
        <strain evidence="6">SORGH_AS_0422</strain>
    </source>
</reference>
<dbReference type="SMART" id="SM00342">
    <property type="entry name" value="HTH_ARAC"/>
    <property type="match status" value="1"/>
</dbReference>
<dbReference type="InterPro" id="IPR018060">
    <property type="entry name" value="HTH_AraC"/>
</dbReference>
<protein>
    <submittedName>
        <fullName evidence="5">AraC-like DNA-binding protein</fullName>
    </submittedName>
</protein>
<evidence type="ECO:0000256" key="3">
    <source>
        <dbReference type="ARBA" id="ARBA00023163"/>
    </source>
</evidence>
<gene>
    <name evidence="5" type="ORF">QE417_001382</name>
</gene>
<evidence type="ECO:0000256" key="2">
    <source>
        <dbReference type="ARBA" id="ARBA00023125"/>
    </source>
</evidence>
<dbReference type="Proteomes" id="UP001258315">
    <property type="component" value="Unassembled WGS sequence"/>
</dbReference>
<dbReference type="InterPro" id="IPR009057">
    <property type="entry name" value="Homeodomain-like_sf"/>
</dbReference>
<feature type="domain" description="HTH araC/xylS-type" evidence="4">
    <location>
        <begin position="197"/>
        <end position="292"/>
    </location>
</feature>
<keyword evidence="1" id="KW-0805">Transcription regulation</keyword>
<evidence type="ECO:0000313" key="6">
    <source>
        <dbReference type="Proteomes" id="UP001258315"/>
    </source>
</evidence>
<proteinExistence type="predicted"/>
<comment type="caution">
    <text evidence="5">The sequence shown here is derived from an EMBL/GenBank/DDBJ whole genome shotgun (WGS) entry which is preliminary data.</text>
</comment>
<dbReference type="Pfam" id="PF12833">
    <property type="entry name" value="HTH_18"/>
    <property type="match status" value="1"/>
</dbReference>
<dbReference type="EMBL" id="JAVLVU010000001">
    <property type="protein sequence ID" value="MDT3402310.1"/>
    <property type="molecule type" value="Genomic_DNA"/>
</dbReference>
<accession>A0ABU3GRN6</accession>
<dbReference type="PANTHER" id="PTHR46796">
    <property type="entry name" value="HTH-TYPE TRANSCRIPTIONAL ACTIVATOR RHAS-RELATED"/>
    <property type="match status" value="1"/>
</dbReference>
<dbReference type="PROSITE" id="PS01124">
    <property type="entry name" value="HTH_ARAC_FAMILY_2"/>
    <property type="match status" value="1"/>
</dbReference>
<evidence type="ECO:0000256" key="1">
    <source>
        <dbReference type="ARBA" id="ARBA00023015"/>
    </source>
</evidence>
<dbReference type="InterPro" id="IPR054015">
    <property type="entry name" value="ExsA-like_N"/>
</dbReference>
<organism evidence="5 6">
    <name type="scientific">Mucilaginibacter terrae</name>
    <dbReference type="NCBI Taxonomy" id="1955052"/>
    <lineage>
        <taxon>Bacteria</taxon>
        <taxon>Pseudomonadati</taxon>
        <taxon>Bacteroidota</taxon>
        <taxon>Sphingobacteriia</taxon>
        <taxon>Sphingobacteriales</taxon>
        <taxon>Sphingobacteriaceae</taxon>
        <taxon>Mucilaginibacter</taxon>
    </lineage>
</organism>
<sequence>MLILSGADTANTYRNLKAGFSGLIADMRKENSLIPPIVHSCYFSASTKGEQFVPVHTFSFQESGSVIANDGTKEYIFNEGDFRFAVANKLAKYKKIPPPNGAYRTVAIFFDEAMLREFNSTYGFSCDRTVPTDAFIKLKPHKAYSDLVASLIPYLDADGLLDTELLKLKAKEALLIILKINPELKNILFDFSQPGKIDLAAFMQQNYHFKVGLERFAFLTGRSLATFKRDFKEIFNSSPGRWLTWRRLQAGKYLIEEQSKRPSEIYAELGFESLSHFTYAFRRAFGVSPGKA</sequence>
<keyword evidence="3" id="KW-0804">Transcription</keyword>
<dbReference type="InterPro" id="IPR050204">
    <property type="entry name" value="AraC_XylS_family_regulators"/>
</dbReference>
<evidence type="ECO:0000313" key="5">
    <source>
        <dbReference type="EMBL" id="MDT3402310.1"/>
    </source>
</evidence>
<dbReference type="PANTHER" id="PTHR46796:SF7">
    <property type="entry name" value="ARAC FAMILY TRANSCRIPTIONAL REGULATOR"/>
    <property type="match status" value="1"/>
</dbReference>
<name>A0ABU3GRN6_9SPHI</name>
<dbReference type="SUPFAM" id="SSF46689">
    <property type="entry name" value="Homeodomain-like"/>
    <property type="match status" value="1"/>
</dbReference>
<keyword evidence="2" id="KW-0238">DNA-binding</keyword>
<keyword evidence="6" id="KW-1185">Reference proteome</keyword>
<dbReference type="Pfam" id="PF22200">
    <property type="entry name" value="ExsA_N"/>
    <property type="match status" value="1"/>
</dbReference>
<evidence type="ECO:0000259" key="4">
    <source>
        <dbReference type="PROSITE" id="PS01124"/>
    </source>
</evidence>
<dbReference type="Gene3D" id="1.10.10.60">
    <property type="entry name" value="Homeodomain-like"/>
    <property type="match status" value="1"/>
</dbReference>